<protein>
    <submittedName>
        <fullName evidence="1">Uncharacterized protein</fullName>
    </submittedName>
</protein>
<name>A0A3D9HPD0_9PROT</name>
<gene>
    <name evidence="1" type="ORF">DFP90_103119</name>
</gene>
<proteinExistence type="predicted"/>
<dbReference type="RefSeq" id="WP_115936220.1">
    <property type="nucleotide sequence ID" value="NZ_QRDW01000003.1"/>
</dbReference>
<sequence>MLHNHVNIMLLHMGFAAENPCAALVDGFNETLGALRRNGTVSRIVQEEYEEARRRIAAQAPPLPKEAE</sequence>
<evidence type="ECO:0000313" key="1">
    <source>
        <dbReference type="EMBL" id="RED51319.1"/>
    </source>
</evidence>
<comment type="caution">
    <text evidence="1">The sequence shown here is derived from an EMBL/GenBank/DDBJ whole genome shotgun (WGS) entry which is preliminary data.</text>
</comment>
<reference evidence="1 2" key="1">
    <citation type="submission" date="2018-07" db="EMBL/GenBank/DDBJ databases">
        <title>Genomic Encyclopedia of Type Strains, Phase III (KMG-III): the genomes of soil and plant-associated and newly described type strains.</title>
        <authorList>
            <person name="Whitman W."/>
        </authorList>
    </citation>
    <scope>NUCLEOTIDE SEQUENCE [LARGE SCALE GENOMIC DNA]</scope>
    <source>
        <strain evidence="1 2">CECT 8488</strain>
    </source>
</reference>
<dbReference type="EMBL" id="QRDW01000003">
    <property type="protein sequence ID" value="RED51319.1"/>
    <property type="molecule type" value="Genomic_DNA"/>
</dbReference>
<accession>A0A3D9HPD0</accession>
<keyword evidence="2" id="KW-1185">Reference proteome</keyword>
<dbReference type="Proteomes" id="UP000256845">
    <property type="component" value="Unassembled WGS sequence"/>
</dbReference>
<evidence type="ECO:0000313" key="2">
    <source>
        <dbReference type="Proteomes" id="UP000256845"/>
    </source>
</evidence>
<dbReference type="AlphaFoldDB" id="A0A3D9HPD0"/>
<organism evidence="1 2">
    <name type="scientific">Aestuariispira insulae</name>
    <dbReference type="NCBI Taxonomy" id="1461337"/>
    <lineage>
        <taxon>Bacteria</taxon>
        <taxon>Pseudomonadati</taxon>
        <taxon>Pseudomonadota</taxon>
        <taxon>Alphaproteobacteria</taxon>
        <taxon>Rhodospirillales</taxon>
        <taxon>Kiloniellaceae</taxon>
        <taxon>Aestuariispira</taxon>
    </lineage>
</organism>